<dbReference type="GO" id="GO:0032993">
    <property type="term" value="C:protein-DNA complex"/>
    <property type="evidence" value="ECO:0007669"/>
    <property type="project" value="TreeGrafter"/>
</dbReference>
<protein>
    <submittedName>
        <fullName evidence="8">Response regulator transcription factor</fullName>
    </submittedName>
</protein>
<dbReference type="InterPro" id="IPR001789">
    <property type="entry name" value="Sig_transdc_resp-reg_receiver"/>
</dbReference>
<gene>
    <name evidence="8" type="ORF">F0357_12865</name>
</gene>
<name>A0A6A7Y778_9HYPH</name>
<dbReference type="GO" id="GO:0005829">
    <property type="term" value="C:cytosol"/>
    <property type="evidence" value="ECO:0007669"/>
    <property type="project" value="TreeGrafter"/>
</dbReference>
<dbReference type="PROSITE" id="PS50110">
    <property type="entry name" value="RESPONSE_REGULATORY"/>
    <property type="match status" value="1"/>
</dbReference>
<keyword evidence="1" id="KW-0805">Transcription regulation</keyword>
<dbReference type="PROSITE" id="PS51755">
    <property type="entry name" value="OMPR_PHOB"/>
    <property type="match status" value="1"/>
</dbReference>
<dbReference type="PANTHER" id="PTHR48111:SF67">
    <property type="entry name" value="TRANSCRIPTIONAL REGULATORY PROTEIN TCTD"/>
    <property type="match status" value="1"/>
</dbReference>
<dbReference type="InterPro" id="IPR039420">
    <property type="entry name" value="WalR-like"/>
</dbReference>
<dbReference type="InterPro" id="IPR036388">
    <property type="entry name" value="WH-like_DNA-bd_sf"/>
</dbReference>
<dbReference type="EMBL" id="VWNA01000001">
    <property type="protein sequence ID" value="MQT13512.1"/>
    <property type="molecule type" value="Genomic_DNA"/>
</dbReference>
<proteinExistence type="predicted"/>
<accession>A0A6A7Y778</accession>
<evidence type="ECO:0000259" key="7">
    <source>
        <dbReference type="PROSITE" id="PS51755"/>
    </source>
</evidence>
<evidence type="ECO:0000256" key="5">
    <source>
        <dbReference type="PROSITE-ProRule" id="PRU01091"/>
    </source>
</evidence>
<dbReference type="GO" id="GO:0006355">
    <property type="term" value="P:regulation of DNA-templated transcription"/>
    <property type="evidence" value="ECO:0007669"/>
    <property type="project" value="InterPro"/>
</dbReference>
<organism evidence="8 9">
    <name type="scientific">Segnochrobactrum spirostomi</name>
    <dbReference type="NCBI Taxonomy" id="2608987"/>
    <lineage>
        <taxon>Bacteria</taxon>
        <taxon>Pseudomonadati</taxon>
        <taxon>Pseudomonadota</taxon>
        <taxon>Alphaproteobacteria</taxon>
        <taxon>Hyphomicrobiales</taxon>
        <taxon>Segnochrobactraceae</taxon>
        <taxon>Segnochrobactrum</taxon>
    </lineage>
</organism>
<dbReference type="RefSeq" id="WP_153482252.1">
    <property type="nucleotide sequence ID" value="NZ_VWNA01000001.1"/>
</dbReference>
<dbReference type="Pfam" id="PF00486">
    <property type="entry name" value="Trans_reg_C"/>
    <property type="match status" value="1"/>
</dbReference>
<dbReference type="Proteomes" id="UP000332515">
    <property type="component" value="Unassembled WGS sequence"/>
</dbReference>
<dbReference type="AlphaFoldDB" id="A0A6A7Y778"/>
<keyword evidence="3" id="KW-0804">Transcription</keyword>
<keyword evidence="9" id="KW-1185">Reference proteome</keyword>
<dbReference type="GO" id="GO:0000976">
    <property type="term" value="F:transcription cis-regulatory region binding"/>
    <property type="evidence" value="ECO:0007669"/>
    <property type="project" value="TreeGrafter"/>
</dbReference>
<dbReference type="Gene3D" id="3.40.50.2300">
    <property type="match status" value="1"/>
</dbReference>
<evidence type="ECO:0000256" key="3">
    <source>
        <dbReference type="ARBA" id="ARBA00023163"/>
    </source>
</evidence>
<evidence type="ECO:0000256" key="1">
    <source>
        <dbReference type="ARBA" id="ARBA00023015"/>
    </source>
</evidence>
<dbReference type="CDD" id="cd00383">
    <property type="entry name" value="trans_reg_C"/>
    <property type="match status" value="1"/>
</dbReference>
<comment type="caution">
    <text evidence="8">The sequence shown here is derived from an EMBL/GenBank/DDBJ whole genome shotgun (WGS) entry which is preliminary data.</text>
</comment>
<evidence type="ECO:0000259" key="6">
    <source>
        <dbReference type="PROSITE" id="PS50110"/>
    </source>
</evidence>
<dbReference type="GO" id="GO:0000156">
    <property type="term" value="F:phosphorelay response regulator activity"/>
    <property type="evidence" value="ECO:0007669"/>
    <property type="project" value="TreeGrafter"/>
</dbReference>
<evidence type="ECO:0000313" key="8">
    <source>
        <dbReference type="EMBL" id="MQT13512.1"/>
    </source>
</evidence>
<evidence type="ECO:0000256" key="4">
    <source>
        <dbReference type="PROSITE-ProRule" id="PRU00169"/>
    </source>
</evidence>
<dbReference type="PANTHER" id="PTHR48111">
    <property type="entry name" value="REGULATOR OF RPOS"/>
    <property type="match status" value="1"/>
</dbReference>
<evidence type="ECO:0000313" key="9">
    <source>
        <dbReference type="Proteomes" id="UP000332515"/>
    </source>
</evidence>
<dbReference type="SUPFAM" id="SSF46894">
    <property type="entry name" value="C-terminal effector domain of the bipartite response regulators"/>
    <property type="match status" value="1"/>
</dbReference>
<reference evidence="8 9" key="1">
    <citation type="submission" date="2019-09" db="EMBL/GenBank/DDBJ databases">
        <title>Segnochrobactrum spirostomi gen. nov., sp. nov., isolated from the ciliate Spirostomum cf. yagiui and description of a novel family, Segnochrobactraceae fam. nov. within the order Rhizobiales of the class Alphaproteobacteria.</title>
        <authorList>
            <person name="Akter S."/>
            <person name="Shazib S.U.A."/>
            <person name="Shin M.K."/>
        </authorList>
    </citation>
    <scope>NUCLEOTIDE SEQUENCE [LARGE SCALE GENOMIC DNA]</scope>
    <source>
        <strain evidence="8 9">Sp-1</strain>
    </source>
</reference>
<keyword evidence="2 5" id="KW-0238">DNA-binding</keyword>
<feature type="domain" description="OmpR/PhoB-type" evidence="7">
    <location>
        <begin position="123"/>
        <end position="222"/>
    </location>
</feature>
<dbReference type="InterPro" id="IPR001867">
    <property type="entry name" value="OmpR/PhoB-type_DNA-bd"/>
</dbReference>
<evidence type="ECO:0000256" key="2">
    <source>
        <dbReference type="ARBA" id="ARBA00023125"/>
    </source>
</evidence>
<feature type="DNA-binding region" description="OmpR/PhoB-type" evidence="5">
    <location>
        <begin position="123"/>
        <end position="222"/>
    </location>
</feature>
<dbReference type="SMART" id="SM00862">
    <property type="entry name" value="Trans_reg_C"/>
    <property type="match status" value="1"/>
</dbReference>
<comment type="caution">
    <text evidence="4">Lacks conserved residue(s) required for the propagation of feature annotation.</text>
</comment>
<sequence>MYIVVDQNEADLKGFNADFAKLGANCRSLNAAQFNSWLKNASEESLESVEGILIGPDSVRPDRLERIRKSTPAPIIALTERRELSATLDWLAAGADYVVCKPVHVREIMARADAARRHMRSATEPYCEGPLVLYFNGTDPEVDGEPLSLPRRERDVLEYLVRNAGRRISKSQLFRAVYGSMSDEINEELVEAHVSKLRKKLRARLGQDVIESKRYLGYRYIGL</sequence>
<dbReference type="InterPro" id="IPR016032">
    <property type="entry name" value="Sig_transdc_resp-reg_C-effctor"/>
</dbReference>
<dbReference type="SUPFAM" id="SSF52172">
    <property type="entry name" value="CheY-like"/>
    <property type="match status" value="1"/>
</dbReference>
<feature type="domain" description="Response regulatory" evidence="6">
    <location>
        <begin position="1"/>
        <end position="116"/>
    </location>
</feature>
<dbReference type="Gene3D" id="1.10.10.10">
    <property type="entry name" value="Winged helix-like DNA-binding domain superfamily/Winged helix DNA-binding domain"/>
    <property type="match status" value="1"/>
</dbReference>
<dbReference type="InterPro" id="IPR011006">
    <property type="entry name" value="CheY-like_superfamily"/>
</dbReference>